<reference evidence="2 3" key="1">
    <citation type="submission" date="2018-05" db="EMBL/GenBank/DDBJ databases">
        <title>Genomic Encyclopedia of Archaeal and Bacterial Type Strains, Phase II (KMG-II): from individual species to whole genera.</title>
        <authorList>
            <person name="Goeker M."/>
        </authorList>
    </citation>
    <scope>NUCLEOTIDE SEQUENCE [LARGE SCALE GENOMIC DNA]</scope>
    <source>
        <strain evidence="2 3">DSM 19975</strain>
    </source>
</reference>
<dbReference type="EMBL" id="QGHA01000001">
    <property type="protein sequence ID" value="PWK80499.1"/>
    <property type="molecule type" value="Genomic_DNA"/>
</dbReference>
<organism evidence="2 3">
    <name type="scientific">Mucilaginibacter oryzae</name>
    <dbReference type="NCBI Taxonomy" id="468058"/>
    <lineage>
        <taxon>Bacteria</taxon>
        <taxon>Pseudomonadati</taxon>
        <taxon>Bacteroidota</taxon>
        <taxon>Sphingobacteriia</taxon>
        <taxon>Sphingobacteriales</taxon>
        <taxon>Sphingobacteriaceae</taxon>
        <taxon>Mucilaginibacter</taxon>
    </lineage>
</organism>
<dbReference type="Proteomes" id="UP000245678">
    <property type="component" value="Unassembled WGS sequence"/>
</dbReference>
<sequence length="114" mass="12791">MFYRLTKLIVLSGLLCLASAAKAKKPVTIMHEARLTVRQCLHAEIFAEENSLASVLNSQLLCKQQVTVHAAFLTVIPVGQARGGDRISQHIITSRNDQVPRKLLLILFPFHVFW</sequence>
<name>A0A316HH20_9SPHI</name>
<keyword evidence="3" id="KW-1185">Reference proteome</keyword>
<protein>
    <submittedName>
        <fullName evidence="2">Uncharacterized protein</fullName>
    </submittedName>
</protein>
<evidence type="ECO:0000313" key="2">
    <source>
        <dbReference type="EMBL" id="PWK80499.1"/>
    </source>
</evidence>
<keyword evidence="1" id="KW-0732">Signal</keyword>
<feature type="signal peptide" evidence="1">
    <location>
        <begin position="1"/>
        <end position="23"/>
    </location>
</feature>
<dbReference type="RefSeq" id="WP_109606802.1">
    <property type="nucleotide sequence ID" value="NZ_QGHA01000001.1"/>
</dbReference>
<dbReference type="AlphaFoldDB" id="A0A316HH20"/>
<gene>
    <name evidence="2" type="ORF">LX99_00967</name>
</gene>
<accession>A0A316HH20</accession>
<proteinExistence type="predicted"/>
<evidence type="ECO:0000256" key="1">
    <source>
        <dbReference type="SAM" id="SignalP"/>
    </source>
</evidence>
<evidence type="ECO:0000313" key="3">
    <source>
        <dbReference type="Proteomes" id="UP000245678"/>
    </source>
</evidence>
<feature type="chain" id="PRO_5016258708" evidence="1">
    <location>
        <begin position="24"/>
        <end position="114"/>
    </location>
</feature>
<comment type="caution">
    <text evidence="2">The sequence shown here is derived from an EMBL/GenBank/DDBJ whole genome shotgun (WGS) entry which is preliminary data.</text>
</comment>